<dbReference type="InterPro" id="IPR039448">
    <property type="entry name" value="Beta_helix"/>
</dbReference>
<evidence type="ECO:0000313" key="3">
    <source>
        <dbReference type="EMBL" id="OHA58513.1"/>
    </source>
</evidence>
<evidence type="ECO:0000256" key="1">
    <source>
        <dbReference type="SAM" id="Phobius"/>
    </source>
</evidence>
<sequence>MFIAVAGGISLAASAEGPSLPHAQPVEDLGAVSWAVSDAMKAQTSVSDTKAAPVTYTVPGDFPTIQTAVDAAAPGDVIEVTGSHSGQVLVTKSISLIGVGSGATIAATDAMPVALVQGTTSFRPVVFVGSTGAVVIENIDIDGLGKGNTNNSFVGLLVHDSEVSVASSTVTGIVSTPLDGSQHGVGIRSSGASVLQLQDVNINNFQKNGTAFTPTTHVVWNGGTVAGAGPTAVTAQNGVQFGSGSGGVTGSITGVTIRNIDYTGAGWTASALLIYYSDGLQVTNCVVEDSQAGLYTYEAENLVFTDNIFDQNQFNLVYGGSATFIGNTFSNSDDAGGYGIGLWLYDVLGATGTGNTFENNPYGLYVAGTSTGVNFPDSRFVYNVESCVNETTETVNITHSWWGDPAGPGTCPVGFDCSDWQTHDGPLPVPATSTFGLLGLVLALVAGGLFYISRTVGKSYL</sequence>
<dbReference type="SUPFAM" id="SSF51126">
    <property type="entry name" value="Pectin lyase-like"/>
    <property type="match status" value="1"/>
</dbReference>
<dbReference type="EMBL" id="MHTJ01000003">
    <property type="protein sequence ID" value="OHA58513.1"/>
    <property type="molecule type" value="Genomic_DNA"/>
</dbReference>
<organism evidence="3 4">
    <name type="scientific">Candidatus Vogelbacteria bacterium RIFOXYD1_FULL_44_32</name>
    <dbReference type="NCBI Taxonomy" id="1802438"/>
    <lineage>
        <taxon>Bacteria</taxon>
        <taxon>Candidatus Vogeliibacteriota</taxon>
    </lineage>
</organism>
<comment type="caution">
    <text evidence="3">The sequence shown here is derived from an EMBL/GenBank/DDBJ whole genome shotgun (WGS) entry which is preliminary data.</text>
</comment>
<dbReference type="SMART" id="SM00710">
    <property type="entry name" value="PbH1"/>
    <property type="match status" value="5"/>
</dbReference>
<dbReference type="InterPro" id="IPR006626">
    <property type="entry name" value="PbH1"/>
</dbReference>
<reference evidence="3 4" key="1">
    <citation type="journal article" date="2016" name="Nat. Commun.">
        <title>Thousands of microbial genomes shed light on interconnected biogeochemical processes in an aquifer system.</title>
        <authorList>
            <person name="Anantharaman K."/>
            <person name="Brown C.T."/>
            <person name="Hug L.A."/>
            <person name="Sharon I."/>
            <person name="Castelle C.J."/>
            <person name="Probst A.J."/>
            <person name="Thomas B.C."/>
            <person name="Singh A."/>
            <person name="Wilkins M.J."/>
            <person name="Karaoz U."/>
            <person name="Brodie E.L."/>
            <person name="Williams K.H."/>
            <person name="Hubbard S.S."/>
            <person name="Banfield J.F."/>
        </authorList>
    </citation>
    <scope>NUCLEOTIDE SEQUENCE [LARGE SCALE GENOMIC DNA]</scope>
</reference>
<dbReference type="Gene3D" id="2.160.20.10">
    <property type="entry name" value="Single-stranded right-handed beta-helix, Pectin lyase-like"/>
    <property type="match status" value="1"/>
</dbReference>
<gene>
    <name evidence="3" type="ORF">A2571_01930</name>
</gene>
<protein>
    <recommendedName>
        <fullName evidence="2">Right handed beta helix domain-containing protein</fullName>
    </recommendedName>
</protein>
<name>A0A1G2QDN3_9BACT</name>
<keyword evidence="1" id="KW-0472">Membrane</keyword>
<dbReference type="STRING" id="1802438.A2571_01930"/>
<dbReference type="InterPro" id="IPR012334">
    <property type="entry name" value="Pectin_lyas_fold"/>
</dbReference>
<dbReference type="InterPro" id="IPR011050">
    <property type="entry name" value="Pectin_lyase_fold/virulence"/>
</dbReference>
<dbReference type="Pfam" id="PF13229">
    <property type="entry name" value="Beta_helix"/>
    <property type="match status" value="1"/>
</dbReference>
<feature type="domain" description="Right handed beta helix" evidence="2">
    <location>
        <begin position="246"/>
        <end position="392"/>
    </location>
</feature>
<keyword evidence="1" id="KW-1133">Transmembrane helix</keyword>
<dbReference type="AlphaFoldDB" id="A0A1G2QDN3"/>
<accession>A0A1G2QDN3</accession>
<proteinExistence type="predicted"/>
<evidence type="ECO:0000313" key="4">
    <source>
        <dbReference type="Proteomes" id="UP000177043"/>
    </source>
</evidence>
<keyword evidence="1" id="KW-0812">Transmembrane</keyword>
<feature type="transmembrane region" description="Helical" evidence="1">
    <location>
        <begin position="435"/>
        <end position="452"/>
    </location>
</feature>
<evidence type="ECO:0000259" key="2">
    <source>
        <dbReference type="Pfam" id="PF13229"/>
    </source>
</evidence>
<dbReference type="Proteomes" id="UP000177043">
    <property type="component" value="Unassembled WGS sequence"/>
</dbReference>